<evidence type="ECO:0000256" key="23">
    <source>
        <dbReference type="SAM" id="Phobius"/>
    </source>
</evidence>
<comment type="subcellular location">
    <subcellularLocation>
        <location evidence="2">Endoplasmic reticulum membrane</location>
        <topology evidence="2">Single-pass membrane protein</topology>
    </subcellularLocation>
    <subcellularLocation>
        <location evidence="3">Microsome membrane</location>
    </subcellularLocation>
</comment>
<keyword evidence="6 21" id="KW-0285">Flavoprotein</keyword>
<evidence type="ECO:0000256" key="22">
    <source>
        <dbReference type="RuleBase" id="RU361177"/>
    </source>
</evidence>
<protein>
    <recommendedName>
        <fullName evidence="22">Flavin-containing monooxygenase</fullName>
        <ecNumber evidence="22">1.-.-.-</ecNumber>
    </recommendedName>
</protein>
<dbReference type="OMA" id="CTGHHFL"/>
<evidence type="ECO:0000256" key="2">
    <source>
        <dbReference type="ARBA" id="ARBA00004389"/>
    </source>
</evidence>
<name>A0A8D0EHE4_SALMN</name>
<comment type="catalytic activity">
    <reaction evidence="18">
        <text>hypotaurine + NADPH + O2 + H(+) = taurine + NADP(+) + H2O</text>
        <dbReference type="Rhea" id="RHEA:69819"/>
        <dbReference type="ChEBI" id="CHEBI:15377"/>
        <dbReference type="ChEBI" id="CHEBI:15378"/>
        <dbReference type="ChEBI" id="CHEBI:15379"/>
        <dbReference type="ChEBI" id="CHEBI:57783"/>
        <dbReference type="ChEBI" id="CHEBI:57853"/>
        <dbReference type="ChEBI" id="CHEBI:58349"/>
        <dbReference type="ChEBI" id="CHEBI:507393"/>
        <dbReference type="EC" id="1.14.13.8"/>
    </reaction>
    <physiologicalReaction direction="left-to-right" evidence="18">
        <dbReference type="Rhea" id="RHEA:69820"/>
    </physiologicalReaction>
</comment>
<keyword evidence="13 21" id="KW-0503">Monooxygenase</keyword>
<dbReference type="GO" id="GO:0050661">
    <property type="term" value="F:NADP binding"/>
    <property type="evidence" value="ECO:0007669"/>
    <property type="project" value="InterPro"/>
</dbReference>
<dbReference type="GO" id="GO:0046322">
    <property type="term" value="P:negative regulation of fatty acid oxidation"/>
    <property type="evidence" value="ECO:0007669"/>
    <property type="project" value="Ensembl"/>
</dbReference>
<evidence type="ECO:0000256" key="17">
    <source>
        <dbReference type="ARBA" id="ARBA00047338"/>
    </source>
</evidence>
<dbReference type="InterPro" id="IPR036188">
    <property type="entry name" value="FAD/NAD-bd_sf"/>
</dbReference>
<keyword evidence="7 23" id="KW-0812">Transmembrane</keyword>
<dbReference type="Gene3D" id="3.50.50.60">
    <property type="entry name" value="FAD/NAD(P)-binding domain"/>
    <property type="match status" value="1"/>
</dbReference>
<keyword evidence="9" id="KW-0492">Microsome</keyword>
<dbReference type="Ensembl" id="ENSSMRT00000035847.1">
    <property type="protein sequence ID" value="ENSSMRP00000030728.1"/>
    <property type="gene ID" value="ENSSMRG00000023551.1"/>
</dbReference>
<evidence type="ECO:0000256" key="1">
    <source>
        <dbReference type="ARBA" id="ARBA00001974"/>
    </source>
</evidence>
<proteinExistence type="inferred from homology"/>
<dbReference type="InterPro" id="IPR020946">
    <property type="entry name" value="Flavin_mOase-like"/>
</dbReference>
<reference evidence="24" key="2">
    <citation type="submission" date="2025-09" db="UniProtKB">
        <authorList>
            <consortium name="Ensembl"/>
        </authorList>
    </citation>
    <scope>IDENTIFICATION</scope>
</reference>
<comment type="similarity">
    <text evidence="4">Belongs to the flavin monoamine oxidase family. FIG1 subfamily.</text>
</comment>
<evidence type="ECO:0000256" key="7">
    <source>
        <dbReference type="ARBA" id="ARBA00022692"/>
    </source>
</evidence>
<dbReference type="FunFam" id="3.50.50.60:FF:000042">
    <property type="entry name" value="Dimethylaniline monooxygenase [N-oxide-forming]"/>
    <property type="match status" value="1"/>
</dbReference>
<dbReference type="SUPFAM" id="SSF51905">
    <property type="entry name" value="FAD/NAD(P)-binding domain"/>
    <property type="match status" value="2"/>
</dbReference>
<comment type="catalytic activity">
    <reaction evidence="20">
        <text>N,N-dimethylaniline + NADPH + O2 + H(+) = N,N-dimethylaniline N-oxide + NADP(+) + H2O</text>
        <dbReference type="Rhea" id="RHEA:24468"/>
        <dbReference type="ChEBI" id="CHEBI:15377"/>
        <dbReference type="ChEBI" id="CHEBI:15378"/>
        <dbReference type="ChEBI" id="CHEBI:15379"/>
        <dbReference type="ChEBI" id="CHEBI:16269"/>
        <dbReference type="ChEBI" id="CHEBI:17735"/>
        <dbReference type="ChEBI" id="CHEBI:57783"/>
        <dbReference type="ChEBI" id="CHEBI:58349"/>
        <dbReference type="EC" id="1.14.13.8"/>
    </reaction>
    <physiologicalReaction direction="left-to-right" evidence="20">
        <dbReference type="Rhea" id="RHEA:24469"/>
    </physiologicalReaction>
</comment>
<dbReference type="GO" id="GO:0034899">
    <property type="term" value="F:trimethylamine monooxygenase activity"/>
    <property type="evidence" value="ECO:0007669"/>
    <property type="project" value="UniProtKB-EC"/>
</dbReference>
<evidence type="ECO:0000256" key="6">
    <source>
        <dbReference type="ARBA" id="ARBA00022630"/>
    </source>
</evidence>
<dbReference type="InterPro" id="IPR002253">
    <property type="entry name" value="Flavin_mOase_1"/>
</dbReference>
<comment type="catalytic activity">
    <reaction evidence="17">
        <text>hypotaurine + NADH + O2 + H(+) = taurine + NAD(+) + H2O</text>
        <dbReference type="Rhea" id="RHEA:74111"/>
        <dbReference type="ChEBI" id="CHEBI:15377"/>
        <dbReference type="ChEBI" id="CHEBI:15378"/>
        <dbReference type="ChEBI" id="CHEBI:15379"/>
        <dbReference type="ChEBI" id="CHEBI:57540"/>
        <dbReference type="ChEBI" id="CHEBI:57853"/>
        <dbReference type="ChEBI" id="CHEBI:57945"/>
        <dbReference type="ChEBI" id="CHEBI:507393"/>
        <dbReference type="EC" id="1.14.13.8"/>
    </reaction>
    <physiologicalReaction direction="left-to-right" evidence="17">
        <dbReference type="Rhea" id="RHEA:74112"/>
    </physiologicalReaction>
</comment>
<evidence type="ECO:0000256" key="16">
    <source>
        <dbReference type="ARBA" id="ARBA00045957"/>
    </source>
</evidence>
<evidence type="ECO:0000256" key="10">
    <source>
        <dbReference type="ARBA" id="ARBA00022857"/>
    </source>
</evidence>
<dbReference type="Pfam" id="PF00743">
    <property type="entry name" value="FMO-like"/>
    <property type="match status" value="1"/>
</dbReference>
<feature type="transmembrane region" description="Helical" evidence="23">
    <location>
        <begin position="512"/>
        <end position="533"/>
    </location>
</feature>
<dbReference type="InterPro" id="IPR050346">
    <property type="entry name" value="FMO-like"/>
</dbReference>
<evidence type="ECO:0000256" key="5">
    <source>
        <dbReference type="ARBA" id="ARBA00009183"/>
    </source>
</evidence>
<evidence type="ECO:0000256" key="19">
    <source>
        <dbReference type="ARBA" id="ARBA00048088"/>
    </source>
</evidence>
<evidence type="ECO:0000256" key="14">
    <source>
        <dbReference type="ARBA" id="ARBA00023136"/>
    </source>
</evidence>
<evidence type="ECO:0000256" key="3">
    <source>
        <dbReference type="ARBA" id="ARBA00004524"/>
    </source>
</evidence>
<keyword evidence="12 21" id="KW-0560">Oxidoreductase</keyword>
<evidence type="ECO:0000256" key="18">
    <source>
        <dbReference type="ARBA" id="ARBA00048041"/>
    </source>
</evidence>
<evidence type="ECO:0000256" key="9">
    <source>
        <dbReference type="ARBA" id="ARBA00022848"/>
    </source>
</evidence>
<dbReference type="FunFam" id="3.50.50.60:FF:000409">
    <property type="entry name" value="Dimethylaniline monooxygenase [N-oxide-forming]"/>
    <property type="match status" value="1"/>
</dbReference>
<sequence length="535" mass="60535">MAKTVAVIGAGVSGLTSIKACLEEGLEPTCFEQSSDIGGLWRFTEKVEEDRASIYNSVVTNSSKEMSCFSDFPMPDDFPNFLHNSKFLQYLRMYAAHFELLKYIRFKTKVICLEKNQDSSVPGQWILVAERDGKQESFIFDAAMICTGHQIEAYVPLASFPGIEKFKGTYLHSRNYKSPERFHEKTVVIVGMGNSAADIAVEICRKAKKVILSTRGGSWVMSRVADNGYPWDTIFHSRFADVTRNYLPWLFLQWMTEQKMNQWFDHENYGLVPRNRSLMKEPVFNDDLPSRILCGAVTVKPIVQEFTETSAVFEDGTVEEKVDAVIFATGYSVAFPFLEKSVIKVEDNRVPLYKHVFPPQLEKPTLAVIGLIQPLGPIMPTSELQARWATRVFKELSTLPSESIMVADTVKRSKKRIKWFGTSRSQSIQTNFIEYLDELAASFGAKPNLLWLLLKDPKLALTMFFGPCTPFQFRLVGPGKWAGARDAILTQKERIIKPTKTRVVDSSSCHTIFTFLKILSVLALFAAVFLSLVQH</sequence>
<dbReference type="PRINTS" id="PR00370">
    <property type="entry name" value="FMOXYGENASE"/>
</dbReference>
<evidence type="ECO:0000313" key="24">
    <source>
        <dbReference type="Ensembl" id="ENSSMRP00000030728.1"/>
    </source>
</evidence>
<keyword evidence="14 21" id="KW-0472">Membrane</keyword>
<evidence type="ECO:0000256" key="21">
    <source>
        <dbReference type="PIRNR" id="PIRNR000332"/>
    </source>
</evidence>
<organism evidence="24 25">
    <name type="scientific">Salvator merianae</name>
    <name type="common">Argentine black and white tegu</name>
    <name type="synonym">Tupinambis merianae</name>
    <dbReference type="NCBI Taxonomy" id="96440"/>
    <lineage>
        <taxon>Eukaryota</taxon>
        <taxon>Metazoa</taxon>
        <taxon>Chordata</taxon>
        <taxon>Craniata</taxon>
        <taxon>Vertebrata</taxon>
        <taxon>Euteleostomi</taxon>
        <taxon>Lepidosauria</taxon>
        <taxon>Squamata</taxon>
        <taxon>Bifurcata</taxon>
        <taxon>Unidentata</taxon>
        <taxon>Episquamata</taxon>
        <taxon>Laterata</taxon>
        <taxon>Teiioidea</taxon>
        <taxon>Teiidae</taxon>
        <taxon>Salvator</taxon>
    </lineage>
</organism>
<evidence type="ECO:0000256" key="13">
    <source>
        <dbReference type="ARBA" id="ARBA00023033"/>
    </source>
</evidence>
<dbReference type="PIRSF" id="PIRSF000332">
    <property type="entry name" value="FMO"/>
    <property type="match status" value="1"/>
</dbReference>
<keyword evidence="10 21" id="KW-0521">NADP</keyword>
<evidence type="ECO:0000313" key="25">
    <source>
        <dbReference type="Proteomes" id="UP000694421"/>
    </source>
</evidence>
<dbReference type="GO" id="GO:0006739">
    <property type="term" value="P:NADP+ metabolic process"/>
    <property type="evidence" value="ECO:0007669"/>
    <property type="project" value="Ensembl"/>
</dbReference>
<dbReference type="GO" id="GO:0006805">
    <property type="term" value="P:xenobiotic metabolic process"/>
    <property type="evidence" value="ECO:0007669"/>
    <property type="project" value="Ensembl"/>
</dbReference>
<dbReference type="GeneTree" id="ENSGT00940000161099"/>
<dbReference type="GO" id="GO:0050660">
    <property type="term" value="F:flavin adenine dinucleotide binding"/>
    <property type="evidence" value="ECO:0007669"/>
    <property type="project" value="InterPro"/>
</dbReference>
<dbReference type="FunFam" id="3.50.50.60:FF:000073">
    <property type="entry name" value="Dimethylaniline monooxygenase [N-oxide-forming]"/>
    <property type="match status" value="1"/>
</dbReference>
<comment type="cofactor">
    <cofactor evidence="1 21 22">
        <name>FAD</name>
        <dbReference type="ChEBI" id="CHEBI:57692"/>
    </cofactor>
</comment>
<evidence type="ECO:0000256" key="12">
    <source>
        <dbReference type="ARBA" id="ARBA00023002"/>
    </source>
</evidence>
<keyword evidence="25" id="KW-1185">Reference proteome</keyword>
<dbReference type="AlphaFoldDB" id="A0A8D0EHE4"/>
<dbReference type="EC" id="1.-.-.-" evidence="22"/>
<keyword evidence="15" id="KW-0325">Glycoprotein</keyword>
<keyword evidence="8 21" id="KW-0274">FAD</keyword>
<dbReference type="GO" id="GO:0009404">
    <property type="term" value="P:toxin metabolic process"/>
    <property type="evidence" value="ECO:0007669"/>
    <property type="project" value="Ensembl"/>
</dbReference>
<comment type="similarity">
    <text evidence="5 21 22">Belongs to the FMO family.</text>
</comment>
<evidence type="ECO:0000256" key="15">
    <source>
        <dbReference type="ARBA" id="ARBA00023180"/>
    </source>
</evidence>
<dbReference type="GO" id="GO:0072592">
    <property type="term" value="P:oxygen metabolic process"/>
    <property type="evidence" value="ECO:0007669"/>
    <property type="project" value="Ensembl"/>
</dbReference>
<dbReference type="PRINTS" id="PR01121">
    <property type="entry name" value="FMOXYGENASE1"/>
</dbReference>
<dbReference type="GO" id="GO:0097009">
    <property type="term" value="P:energy homeostasis"/>
    <property type="evidence" value="ECO:0007669"/>
    <property type="project" value="Ensembl"/>
</dbReference>
<dbReference type="Proteomes" id="UP000694421">
    <property type="component" value="Unplaced"/>
</dbReference>
<evidence type="ECO:0000256" key="11">
    <source>
        <dbReference type="ARBA" id="ARBA00022989"/>
    </source>
</evidence>
<reference evidence="24" key="1">
    <citation type="submission" date="2025-08" db="UniProtKB">
        <authorList>
            <consortium name="Ensembl"/>
        </authorList>
    </citation>
    <scope>IDENTIFICATION</scope>
</reference>
<evidence type="ECO:0000256" key="8">
    <source>
        <dbReference type="ARBA" id="ARBA00022827"/>
    </source>
</evidence>
<dbReference type="GO" id="GO:0004499">
    <property type="term" value="F:N,N-dimethylaniline monooxygenase activity"/>
    <property type="evidence" value="ECO:0007669"/>
    <property type="project" value="UniProtKB-UniRule"/>
</dbReference>
<keyword evidence="21" id="KW-0256">Endoplasmic reticulum</keyword>
<dbReference type="GO" id="GO:0006082">
    <property type="term" value="P:organic acid metabolic process"/>
    <property type="evidence" value="ECO:0007669"/>
    <property type="project" value="Ensembl"/>
</dbReference>
<evidence type="ECO:0000256" key="4">
    <source>
        <dbReference type="ARBA" id="ARBA00005465"/>
    </source>
</evidence>
<keyword evidence="11 23" id="KW-1133">Transmembrane helix</keyword>
<comment type="catalytic activity">
    <reaction evidence="19">
        <text>trimethylamine + NADPH + O2 = trimethylamine N-oxide + NADP(+) + H2O</text>
        <dbReference type="Rhea" id="RHEA:31979"/>
        <dbReference type="ChEBI" id="CHEBI:15377"/>
        <dbReference type="ChEBI" id="CHEBI:15379"/>
        <dbReference type="ChEBI" id="CHEBI:15724"/>
        <dbReference type="ChEBI" id="CHEBI:57783"/>
        <dbReference type="ChEBI" id="CHEBI:58349"/>
        <dbReference type="ChEBI" id="CHEBI:58389"/>
        <dbReference type="EC" id="1.14.13.148"/>
    </reaction>
    <physiologicalReaction direction="left-to-right" evidence="19">
        <dbReference type="Rhea" id="RHEA:31980"/>
    </physiologicalReaction>
</comment>
<dbReference type="InterPro" id="IPR000960">
    <property type="entry name" value="Flavin_mOase"/>
</dbReference>
<comment type="function">
    <text evidence="16">Broad spectrum monooxygenase that catalyzes the oxygenation of a wide variety of nitrogen- and sulfur-containing compounds including xenobiotics. Catalyzes the S-oxygenation of hypotaurine to produce taurine, an organic osmolyte involved in cell volume regulation as well as a variety of cytoprotective and developmental processes. In vitro, catalyzes the N-oxygenation of trimethylamine (TMA) to produce trimethylamine N-oxide (TMAO) and could therefore participate to the detoxification of this compound that is generated by the action of gut microbiota from dietary precursors such as choline, choline containing compounds, betaine or L-carnitine.</text>
</comment>
<accession>A0A8D0EHE4</accession>
<dbReference type="GO" id="GO:0005789">
    <property type="term" value="C:endoplasmic reticulum membrane"/>
    <property type="evidence" value="ECO:0007669"/>
    <property type="project" value="UniProtKB-SubCell"/>
</dbReference>
<dbReference type="PANTHER" id="PTHR23023">
    <property type="entry name" value="DIMETHYLANILINE MONOOXYGENASE"/>
    <property type="match status" value="1"/>
</dbReference>
<evidence type="ECO:0000256" key="20">
    <source>
        <dbReference type="ARBA" id="ARBA00049443"/>
    </source>
</evidence>